<dbReference type="Gene3D" id="3.40.50.1220">
    <property type="entry name" value="TPP-binding domain"/>
    <property type="match status" value="1"/>
</dbReference>
<dbReference type="InterPro" id="IPR029035">
    <property type="entry name" value="DHS-like_NAD/FAD-binding_dom"/>
</dbReference>
<dbReference type="SUPFAM" id="SSF52467">
    <property type="entry name" value="DHS-like NAD/FAD-binding domain"/>
    <property type="match status" value="1"/>
</dbReference>
<dbReference type="SUPFAM" id="SSF52402">
    <property type="entry name" value="Adenine nucleotide alpha hydrolases-like"/>
    <property type="match status" value="1"/>
</dbReference>
<feature type="non-terminal residue" evidence="3">
    <location>
        <position position="1"/>
    </location>
</feature>
<dbReference type="EMBL" id="BARS01052307">
    <property type="protein sequence ID" value="GAG52753.1"/>
    <property type="molecule type" value="Genomic_DNA"/>
</dbReference>
<dbReference type="PANTHER" id="PTHR43153">
    <property type="entry name" value="ELECTRON TRANSFER FLAVOPROTEIN ALPHA"/>
    <property type="match status" value="1"/>
</dbReference>
<gene>
    <name evidence="3" type="ORF">S01H1_77787</name>
</gene>
<dbReference type="GO" id="GO:0033539">
    <property type="term" value="P:fatty acid beta-oxidation using acyl-CoA dehydrogenase"/>
    <property type="evidence" value="ECO:0007669"/>
    <property type="project" value="TreeGrafter"/>
</dbReference>
<proteinExistence type="inferred from homology"/>
<organism evidence="3">
    <name type="scientific">marine sediment metagenome</name>
    <dbReference type="NCBI Taxonomy" id="412755"/>
    <lineage>
        <taxon>unclassified sequences</taxon>
        <taxon>metagenomes</taxon>
        <taxon>ecological metagenomes</taxon>
    </lineage>
</organism>
<dbReference type="SMART" id="SM00893">
    <property type="entry name" value="ETF"/>
    <property type="match status" value="1"/>
</dbReference>
<dbReference type="Pfam" id="PF00766">
    <property type="entry name" value="ETF_alpha"/>
    <property type="match status" value="1"/>
</dbReference>
<dbReference type="InterPro" id="IPR014729">
    <property type="entry name" value="Rossmann-like_a/b/a_fold"/>
</dbReference>
<dbReference type="AlphaFoldDB" id="X0YWS3"/>
<dbReference type="PANTHER" id="PTHR43153:SF1">
    <property type="entry name" value="ELECTRON TRANSFER FLAVOPROTEIN SUBUNIT ALPHA, MITOCHONDRIAL"/>
    <property type="match status" value="1"/>
</dbReference>
<reference evidence="3" key="1">
    <citation type="journal article" date="2014" name="Front. Microbiol.">
        <title>High frequency of phylogenetically diverse reductive dehalogenase-homologous genes in deep subseafloor sedimentary metagenomes.</title>
        <authorList>
            <person name="Kawai M."/>
            <person name="Futagami T."/>
            <person name="Toyoda A."/>
            <person name="Takaki Y."/>
            <person name="Nishi S."/>
            <person name="Hori S."/>
            <person name="Arai W."/>
            <person name="Tsubouchi T."/>
            <person name="Morono Y."/>
            <person name="Uchiyama I."/>
            <person name="Ito T."/>
            <person name="Fujiyama A."/>
            <person name="Inagaki F."/>
            <person name="Takami H."/>
        </authorList>
    </citation>
    <scope>NUCLEOTIDE SEQUENCE</scope>
    <source>
        <strain evidence="3">Expedition CK06-06</strain>
    </source>
</reference>
<dbReference type="GO" id="GO:0050660">
    <property type="term" value="F:flavin adenine dinucleotide binding"/>
    <property type="evidence" value="ECO:0007669"/>
    <property type="project" value="InterPro"/>
</dbReference>
<evidence type="ECO:0000313" key="3">
    <source>
        <dbReference type="EMBL" id="GAG52753.1"/>
    </source>
</evidence>
<comment type="similarity">
    <text evidence="1">Belongs to the ETF alpha-subunit/FixB family.</text>
</comment>
<dbReference type="InterPro" id="IPR014731">
    <property type="entry name" value="ETF_asu_C"/>
</dbReference>
<sequence>PLCAMLLGDQVAKLARDLICFGADKVYLAQSPQLAVFIEDAFTEVITGLIKEHKPNIVLLGATAIGRSLAPRVASRLETGLTADCTGLEIDTETKNLLQTRPAFGGNLMATIVCPNHRPQMASVRPKVFKAAQQDQMRIGKIIRYDYKDHSLTQRAQLLAVVKETTETANIAEADIIIAAGLGLGDAENFKIIEQLAHALGGAAAASRAIVDAGWAPYAHQVGQTGKTVRPK</sequence>
<dbReference type="PIRSF" id="PIRSF000089">
    <property type="entry name" value="Electra_flavoP_a"/>
    <property type="match status" value="1"/>
</dbReference>
<dbReference type="Pfam" id="PF01012">
    <property type="entry name" value="ETF"/>
    <property type="match status" value="1"/>
</dbReference>
<dbReference type="GO" id="GO:0009055">
    <property type="term" value="F:electron transfer activity"/>
    <property type="evidence" value="ECO:0007669"/>
    <property type="project" value="InterPro"/>
</dbReference>
<comment type="caution">
    <text evidence="3">The sequence shown here is derived from an EMBL/GenBank/DDBJ whole genome shotgun (WGS) entry which is preliminary data.</text>
</comment>
<evidence type="ECO:0000259" key="2">
    <source>
        <dbReference type="SMART" id="SM00893"/>
    </source>
</evidence>
<dbReference type="InterPro" id="IPR014730">
    <property type="entry name" value="ETF_a/b_N"/>
</dbReference>
<feature type="domain" description="Electron transfer flavoprotein alpha/beta-subunit N-terminal" evidence="2">
    <location>
        <begin position="4"/>
        <end position="161"/>
    </location>
</feature>
<protein>
    <recommendedName>
        <fullName evidence="2">Electron transfer flavoprotein alpha/beta-subunit N-terminal domain-containing protein</fullName>
    </recommendedName>
</protein>
<feature type="non-terminal residue" evidence="3">
    <location>
        <position position="232"/>
    </location>
</feature>
<accession>X0YWS3</accession>
<evidence type="ECO:0000256" key="1">
    <source>
        <dbReference type="ARBA" id="ARBA00005817"/>
    </source>
</evidence>
<dbReference type="InterPro" id="IPR033947">
    <property type="entry name" value="ETF_alpha_N"/>
</dbReference>
<dbReference type="CDD" id="cd01715">
    <property type="entry name" value="ETF_alpha"/>
    <property type="match status" value="1"/>
</dbReference>
<dbReference type="InterPro" id="IPR001308">
    <property type="entry name" value="ETF_a/FixB"/>
</dbReference>
<name>X0YWS3_9ZZZZ</name>
<dbReference type="Gene3D" id="3.40.50.620">
    <property type="entry name" value="HUPs"/>
    <property type="match status" value="1"/>
</dbReference>